<dbReference type="EMBL" id="CAJOAY010001506">
    <property type="protein sequence ID" value="CAF3851999.1"/>
    <property type="molecule type" value="Genomic_DNA"/>
</dbReference>
<reference evidence="3" key="1">
    <citation type="submission" date="2021-02" db="EMBL/GenBank/DDBJ databases">
        <authorList>
            <person name="Nowell W R."/>
        </authorList>
    </citation>
    <scope>NUCLEOTIDE SEQUENCE</scope>
</reference>
<dbReference type="Proteomes" id="UP000663881">
    <property type="component" value="Unassembled WGS sequence"/>
</dbReference>
<dbReference type="EMBL" id="CAJNON010000076">
    <property type="protein sequence ID" value="CAF0925252.1"/>
    <property type="molecule type" value="Genomic_DNA"/>
</dbReference>
<proteinExistence type="predicted"/>
<evidence type="ECO:0000256" key="1">
    <source>
        <dbReference type="SAM" id="MobiDB-lite"/>
    </source>
</evidence>
<evidence type="ECO:0000313" key="4">
    <source>
        <dbReference type="Proteomes" id="UP000663881"/>
    </source>
</evidence>
<organism evidence="3 4">
    <name type="scientific">Adineta steineri</name>
    <dbReference type="NCBI Taxonomy" id="433720"/>
    <lineage>
        <taxon>Eukaryota</taxon>
        <taxon>Metazoa</taxon>
        <taxon>Spiralia</taxon>
        <taxon>Gnathifera</taxon>
        <taxon>Rotifera</taxon>
        <taxon>Eurotatoria</taxon>
        <taxon>Bdelloidea</taxon>
        <taxon>Adinetida</taxon>
        <taxon>Adinetidae</taxon>
        <taxon>Adineta</taxon>
    </lineage>
</organism>
<accession>A0A819EJ07</accession>
<name>A0A819EJ07_9BILA</name>
<dbReference type="AlphaFoldDB" id="A0A819EJ07"/>
<evidence type="ECO:0000313" key="3">
    <source>
        <dbReference type="EMBL" id="CAF3851999.1"/>
    </source>
</evidence>
<dbReference type="Proteomes" id="UP000663891">
    <property type="component" value="Unassembled WGS sequence"/>
</dbReference>
<gene>
    <name evidence="3" type="ORF">OKA104_LOCUS21551</name>
    <name evidence="2" type="ORF">VCS650_LOCUS10609</name>
</gene>
<protein>
    <submittedName>
        <fullName evidence="3">Uncharacterized protein</fullName>
    </submittedName>
</protein>
<evidence type="ECO:0000313" key="2">
    <source>
        <dbReference type="EMBL" id="CAF0925252.1"/>
    </source>
</evidence>
<sequence length="91" mass="10348">MSSEQDQDQKEFDLHTSLALCNVQPVRTMFEGNKQNSSNQVLIRRESNPTNNPPLTVKYRLTRSPSTPSINKSVGSNKFVIAEFFIIIIHI</sequence>
<feature type="region of interest" description="Disordered" evidence="1">
    <location>
        <begin position="33"/>
        <end position="68"/>
    </location>
</feature>
<comment type="caution">
    <text evidence="3">The sequence shown here is derived from an EMBL/GenBank/DDBJ whole genome shotgun (WGS) entry which is preliminary data.</text>
</comment>